<evidence type="ECO:0000256" key="2">
    <source>
        <dbReference type="ARBA" id="ARBA00023002"/>
    </source>
</evidence>
<comment type="caution">
    <text evidence="5">The sequence shown here is derived from an EMBL/GenBank/DDBJ whole genome shotgun (WGS) entry which is preliminary data.</text>
</comment>
<dbReference type="InterPro" id="IPR002347">
    <property type="entry name" value="SDR_fam"/>
</dbReference>
<evidence type="ECO:0000256" key="3">
    <source>
        <dbReference type="RuleBase" id="RU000363"/>
    </source>
</evidence>
<keyword evidence="2" id="KW-0560">Oxidoreductase</keyword>
<dbReference type="InterPro" id="IPR036291">
    <property type="entry name" value="NAD(P)-bd_dom_sf"/>
</dbReference>
<keyword evidence="6" id="KW-1185">Reference proteome</keyword>
<evidence type="ECO:0000313" key="6">
    <source>
        <dbReference type="Proteomes" id="UP000707731"/>
    </source>
</evidence>
<dbReference type="EMBL" id="JADLQN010000008">
    <property type="protein sequence ID" value="MBF6357971.1"/>
    <property type="molecule type" value="Genomic_DNA"/>
</dbReference>
<evidence type="ECO:0000259" key="4">
    <source>
        <dbReference type="SMART" id="SM00822"/>
    </source>
</evidence>
<dbReference type="Pfam" id="PF00106">
    <property type="entry name" value="adh_short"/>
    <property type="match status" value="1"/>
</dbReference>
<dbReference type="Gene3D" id="3.40.50.720">
    <property type="entry name" value="NAD(P)-binding Rossmann-like Domain"/>
    <property type="match status" value="1"/>
</dbReference>
<evidence type="ECO:0000313" key="5">
    <source>
        <dbReference type="EMBL" id="MBF6357971.1"/>
    </source>
</evidence>
<dbReference type="InterPro" id="IPR057326">
    <property type="entry name" value="KR_dom"/>
</dbReference>
<dbReference type="RefSeq" id="WP_195004807.1">
    <property type="nucleotide sequence ID" value="NZ_JADLQN010000008.1"/>
</dbReference>
<accession>A0ABS0DHM0</accession>
<name>A0ABS0DHM0_9NOCA</name>
<proteinExistence type="inferred from homology"/>
<gene>
    <name evidence="5" type="ORF">IU449_26090</name>
</gene>
<dbReference type="SUPFAM" id="SSF51735">
    <property type="entry name" value="NAD(P)-binding Rossmann-fold domains"/>
    <property type="match status" value="1"/>
</dbReference>
<protein>
    <submittedName>
        <fullName evidence="5">SDR family NAD(P)-dependent oxidoreductase</fullName>
    </submittedName>
</protein>
<dbReference type="PANTHER" id="PTHR43391">
    <property type="entry name" value="RETINOL DEHYDROGENASE-RELATED"/>
    <property type="match status" value="1"/>
</dbReference>
<dbReference type="Proteomes" id="UP000707731">
    <property type="component" value="Unassembled WGS sequence"/>
</dbReference>
<feature type="domain" description="Ketoreductase" evidence="4">
    <location>
        <begin position="8"/>
        <end position="194"/>
    </location>
</feature>
<dbReference type="PANTHER" id="PTHR43391:SF82">
    <property type="entry name" value="OXIDOREDUCTASE SADH-RELATED"/>
    <property type="match status" value="1"/>
</dbReference>
<organism evidence="5 6">
    <name type="scientific">Nocardia higoensis</name>
    <dbReference type="NCBI Taxonomy" id="228599"/>
    <lineage>
        <taxon>Bacteria</taxon>
        <taxon>Bacillati</taxon>
        <taxon>Actinomycetota</taxon>
        <taxon>Actinomycetes</taxon>
        <taxon>Mycobacteriales</taxon>
        <taxon>Nocardiaceae</taxon>
        <taxon>Nocardia</taxon>
    </lineage>
</organism>
<sequence length="277" mass="29091">MSDHYRGHVAVVTGAASGMGRELAVELARRGARLALCDVDAAGLAETAARCRVQRAEVLTEVVDVSQYEQVQRFADAVIERYGVVDDLFNNAGVGFVGTVERSELKDIARVVDIDFWGVVHGVKAFLPHLIASGAGRIANTSSVFGLFSAPSQSAYNAAKFAVRGFTESLRQEMLMAGHPVTVSVVYPGGIRTAIAANATGVDSAELADLAALFERNAMTGADRAARVILDGTAAGRPKILVGPDAKVADLMVRVLGASYMGLLAKAGARLFAASKR</sequence>
<dbReference type="PRINTS" id="PR00080">
    <property type="entry name" value="SDRFAMILY"/>
</dbReference>
<comment type="similarity">
    <text evidence="1 3">Belongs to the short-chain dehydrogenases/reductases (SDR) family.</text>
</comment>
<dbReference type="PRINTS" id="PR00081">
    <property type="entry name" value="GDHRDH"/>
</dbReference>
<evidence type="ECO:0000256" key="1">
    <source>
        <dbReference type="ARBA" id="ARBA00006484"/>
    </source>
</evidence>
<dbReference type="InterPro" id="IPR020904">
    <property type="entry name" value="Sc_DH/Rdtase_CS"/>
</dbReference>
<dbReference type="SMART" id="SM00822">
    <property type="entry name" value="PKS_KR"/>
    <property type="match status" value="1"/>
</dbReference>
<dbReference type="PROSITE" id="PS00061">
    <property type="entry name" value="ADH_SHORT"/>
    <property type="match status" value="1"/>
</dbReference>
<reference evidence="5 6" key="1">
    <citation type="submission" date="2020-10" db="EMBL/GenBank/DDBJ databases">
        <title>Identification of Nocardia species via Next-generation sequencing and recognition of intraspecies genetic diversity.</title>
        <authorList>
            <person name="Li P."/>
            <person name="Li P."/>
            <person name="Lu B."/>
        </authorList>
    </citation>
    <scope>NUCLEOTIDE SEQUENCE [LARGE SCALE GENOMIC DNA]</scope>
    <source>
        <strain evidence="5 6">BJ06-0143</strain>
    </source>
</reference>